<name>A0A170QZS8_EHRRU</name>
<evidence type="ECO:0000256" key="2">
    <source>
        <dbReference type="ARBA" id="ARBA00008205"/>
    </source>
</evidence>
<comment type="function">
    <text evidence="8">Binds and transfers iron-sulfur (Fe-S) clusters to target apoproteins. Can hydrolyze ATP.</text>
</comment>
<dbReference type="Pfam" id="PF10609">
    <property type="entry name" value="ParA"/>
    <property type="match status" value="1"/>
</dbReference>
<dbReference type="GO" id="GO:0005524">
    <property type="term" value="F:ATP binding"/>
    <property type="evidence" value="ECO:0007669"/>
    <property type="project" value="UniProtKB-UniRule"/>
</dbReference>
<dbReference type="Proteomes" id="UP000092677">
    <property type="component" value="Unassembled WGS sequence"/>
</dbReference>
<keyword evidence="6 8" id="KW-0408">Iron</keyword>
<keyword evidence="7 8" id="KW-0411">Iron-sulfur</keyword>
<dbReference type="InterPro" id="IPR000808">
    <property type="entry name" value="Mrp-like_CS"/>
</dbReference>
<comment type="subunit">
    <text evidence="8">Homodimer.</text>
</comment>
<reference evidence="11" key="1">
    <citation type="submission" date="2016-05" db="EMBL/GenBank/DDBJ databases">
        <title>Draft genome sequences of four strains of Ehrlichia ruminantium, a tick-borne pathogen of ruminants, isolated from Zimbabwe, The Gambia and Ghana.</title>
        <authorList>
            <person name="Nakao R."/>
            <person name="Jongejan F."/>
            <person name="Sugimoto C."/>
        </authorList>
    </citation>
    <scope>NUCLEOTIDE SEQUENCE [LARGE SCALE GENOMIC DNA]</scope>
    <source>
        <strain evidence="11">Kerr Seringe</strain>
    </source>
</reference>
<dbReference type="STRING" id="779.GCA_002019755_00888"/>
<dbReference type="Gene3D" id="3.30.300.130">
    <property type="entry name" value="Fe-S cluster assembly (FSCA)"/>
    <property type="match status" value="1"/>
</dbReference>
<feature type="binding site" evidence="8">
    <location>
        <begin position="110"/>
        <end position="117"/>
    </location>
    <ligand>
        <name>ATP</name>
        <dbReference type="ChEBI" id="CHEBI:30616"/>
    </ligand>
</feature>
<evidence type="ECO:0000259" key="9">
    <source>
        <dbReference type="Pfam" id="PF01883"/>
    </source>
</evidence>
<dbReference type="FunFam" id="3.40.50.300:FF:001278">
    <property type="entry name" value="Iron-sulfur cluster carrier protein"/>
    <property type="match status" value="1"/>
</dbReference>
<dbReference type="HAMAP" id="MF_02040">
    <property type="entry name" value="Mrp_NBP35"/>
    <property type="match status" value="1"/>
</dbReference>
<protein>
    <recommendedName>
        <fullName evidence="8">Iron-sulfur cluster carrier protein</fullName>
    </recommendedName>
</protein>
<dbReference type="RefSeq" id="WP_065432911.1">
    <property type="nucleotide sequence ID" value="NZ_BDDL01000102.1"/>
</dbReference>
<organism evidence="10 11">
    <name type="scientific">Ehrlichia ruminantium</name>
    <name type="common">heartwater rickettsia</name>
    <name type="synonym">Cowdria ruminantium</name>
    <dbReference type="NCBI Taxonomy" id="779"/>
    <lineage>
        <taxon>Bacteria</taxon>
        <taxon>Pseudomonadati</taxon>
        <taxon>Pseudomonadota</taxon>
        <taxon>Alphaproteobacteria</taxon>
        <taxon>Rickettsiales</taxon>
        <taxon>Anaplasmataceae</taxon>
        <taxon>Ehrlichia</taxon>
    </lineage>
</organism>
<dbReference type="CDD" id="cd02037">
    <property type="entry name" value="Mrp_NBP35"/>
    <property type="match status" value="1"/>
</dbReference>
<sequence>MINKNDVLNVLSKVIDQNSNKNIVELGLISSILVDNHNVTCILNLLNEHHIIQKDVIEKQCKDAINLIPNIKCVKVIITSTRSSNKSREGETDNKISIQNVKNVILISSGKGGVGKSTVALNIALALVRKGYKTALADLDIYGPSVPHMLGVIDGTNPEVDDCNRMLPITRYGIKSMSIGYLTSKKNAAIWRGPMITKAIYSLILNTVWGELDYLIIDTPPGTGDVHITLTSKFKITGIIIVSTPQELAIIDAVKMCDMMHKMKVRIIGVVENMSYFIDTNSGNKTYIFGKHGVRYMADTFNINFLGEIPIYPQICDTAESGNPLMLDSEICKIYNSIIDSMLCVVGSV</sequence>
<dbReference type="GO" id="GO:0016226">
    <property type="term" value="P:iron-sulfur cluster assembly"/>
    <property type="evidence" value="ECO:0007669"/>
    <property type="project" value="InterPro"/>
</dbReference>
<dbReference type="InterPro" id="IPR019591">
    <property type="entry name" value="Mrp/NBP35_ATP-bd"/>
</dbReference>
<dbReference type="SUPFAM" id="SSF117916">
    <property type="entry name" value="Fe-S cluster assembly (FSCA) domain-like"/>
    <property type="match status" value="1"/>
</dbReference>
<comment type="similarity">
    <text evidence="8">Belongs to the Mrp/NBP35 ATP-binding proteins family.</text>
</comment>
<dbReference type="InterPro" id="IPR002744">
    <property type="entry name" value="MIP18-like"/>
</dbReference>
<dbReference type="AlphaFoldDB" id="A0A170QZS8"/>
<evidence type="ECO:0000256" key="3">
    <source>
        <dbReference type="ARBA" id="ARBA00022723"/>
    </source>
</evidence>
<comment type="similarity">
    <text evidence="2">In the C-terminal section; belongs to the Mrp/NBP35 ATP-binding proteins family.</text>
</comment>
<evidence type="ECO:0000256" key="5">
    <source>
        <dbReference type="ARBA" id="ARBA00022840"/>
    </source>
</evidence>
<dbReference type="PANTHER" id="PTHR42961">
    <property type="entry name" value="IRON-SULFUR PROTEIN NUBPL"/>
    <property type="match status" value="1"/>
</dbReference>
<gene>
    <name evidence="10" type="primary">mrp</name>
    <name evidence="10" type="ORF">EHRUM2_09150</name>
</gene>
<dbReference type="GO" id="GO:0016887">
    <property type="term" value="F:ATP hydrolysis activity"/>
    <property type="evidence" value="ECO:0007669"/>
    <property type="project" value="UniProtKB-UniRule"/>
</dbReference>
<dbReference type="Pfam" id="PF01883">
    <property type="entry name" value="FeS_assembly_P"/>
    <property type="match status" value="1"/>
</dbReference>
<accession>A0A170QZS8</accession>
<dbReference type="InterPro" id="IPR044304">
    <property type="entry name" value="NUBPL-like"/>
</dbReference>
<keyword evidence="3 8" id="KW-0479">Metal-binding</keyword>
<dbReference type="PROSITE" id="PS01215">
    <property type="entry name" value="MRP"/>
    <property type="match status" value="1"/>
</dbReference>
<proteinExistence type="inferred from homology"/>
<dbReference type="GO" id="GO:0051539">
    <property type="term" value="F:4 iron, 4 sulfur cluster binding"/>
    <property type="evidence" value="ECO:0007669"/>
    <property type="project" value="TreeGrafter"/>
</dbReference>
<keyword evidence="4 8" id="KW-0547">Nucleotide-binding</keyword>
<keyword evidence="5 8" id="KW-0067">ATP-binding</keyword>
<comment type="similarity">
    <text evidence="1">In the N-terminal section; belongs to the MIP18 family.</text>
</comment>
<dbReference type="InterPro" id="IPR033756">
    <property type="entry name" value="YlxH/NBP35"/>
</dbReference>
<dbReference type="InterPro" id="IPR027417">
    <property type="entry name" value="P-loop_NTPase"/>
</dbReference>
<evidence type="ECO:0000313" key="10">
    <source>
        <dbReference type="EMBL" id="GAT77685.1"/>
    </source>
</evidence>
<dbReference type="InterPro" id="IPR034904">
    <property type="entry name" value="FSCA_dom_sf"/>
</dbReference>
<dbReference type="GO" id="GO:0140663">
    <property type="term" value="F:ATP-dependent FeS chaperone activity"/>
    <property type="evidence" value="ECO:0007669"/>
    <property type="project" value="InterPro"/>
</dbReference>
<dbReference type="PANTHER" id="PTHR42961:SF2">
    <property type="entry name" value="IRON-SULFUR PROTEIN NUBPL"/>
    <property type="match status" value="1"/>
</dbReference>
<keyword evidence="8" id="KW-0378">Hydrolase</keyword>
<dbReference type="EMBL" id="BDDL01000102">
    <property type="protein sequence ID" value="GAT77685.1"/>
    <property type="molecule type" value="Genomic_DNA"/>
</dbReference>
<evidence type="ECO:0000256" key="7">
    <source>
        <dbReference type="ARBA" id="ARBA00023014"/>
    </source>
</evidence>
<comment type="caution">
    <text evidence="10">The sequence shown here is derived from an EMBL/GenBank/DDBJ whole genome shotgun (WGS) entry which is preliminary data.</text>
</comment>
<evidence type="ECO:0000256" key="1">
    <source>
        <dbReference type="ARBA" id="ARBA00007352"/>
    </source>
</evidence>
<dbReference type="GO" id="GO:0046872">
    <property type="term" value="F:metal ion binding"/>
    <property type="evidence" value="ECO:0007669"/>
    <property type="project" value="UniProtKB-KW"/>
</dbReference>
<evidence type="ECO:0000256" key="4">
    <source>
        <dbReference type="ARBA" id="ARBA00022741"/>
    </source>
</evidence>
<evidence type="ECO:0000313" key="11">
    <source>
        <dbReference type="Proteomes" id="UP000092677"/>
    </source>
</evidence>
<dbReference type="SUPFAM" id="SSF52540">
    <property type="entry name" value="P-loop containing nucleoside triphosphate hydrolases"/>
    <property type="match status" value="1"/>
</dbReference>
<feature type="domain" description="MIP18 family-like" evidence="9">
    <location>
        <begin position="4"/>
        <end position="76"/>
    </location>
</feature>
<evidence type="ECO:0000256" key="6">
    <source>
        <dbReference type="ARBA" id="ARBA00023004"/>
    </source>
</evidence>
<dbReference type="Gene3D" id="3.40.50.300">
    <property type="entry name" value="P-loop containing nucleotide triphosphate hydrolases"/>
    <property type="match status" value="1"/>
</dbReference>
<evidence type="ECO:0000256" key="8">
    <source>
        <dbReference type="HAMAP-Rule" id="MF_02040"/>
    </source>
</evidence>